<keyword evidence="2" id="KW-1185">Reference proteome</keyword>
<dbReference type="RefSeq" id="WP_328593939.1">
    <property type="nucleotide sequence ID" value="NZ_WEGH01000001.1"/>
</dbReference>
<sequence length="360" mass="38404">MRTELTAADVGRYLDAAGWTRQPERWRQASVWVYAGEHEVIVPDDDRFADGPRRLREIVGLLARLEGRPPELVAADIGTPLADLQWYRAPAVALDGRIGLVETVTALTGAQEVLTAAARAAHAGPRAVAEGPAPAEVRAMLHGIRVGPIIESAETVLVRVPLGGPGDPPLGRRALELLQRTLPLLSEATRTALRDNDYEIFDGLVAEGVSADLCGALARLSGPGAGSGFEIGVRWARAAPAAVPGGAVEFAAGSGQVLRRVRHRLRRLRLRSGSVTGLVRVLSDDLGGNRFRVKVRGLMTVEGTAAHRSVWVRLPDEAAYDMAISAHRDGRAVVAEGTLRDVNGGHELVADRFGPTDEES</sequence>
<proteinExistence type="predicted"/>
<evidence type="ECO:0000313" key="1">
    <source>
        <dbReference type="EMBL" id="MQY03699.1"/>
    </source>
</evidence>
<name>A0A7K0BRA1_9ACTN</name>
<comment type="caution">
    <text evidence="1">The sequence shown here is derived from an EMBL/GenBank/DDBJ whole genome shotgun (WGS) entry which is preliminary data.</text>
</comment>
<gene>
    <name evidence="1" type="ORF">ACRB68_17440</name>
</gene>
<dbReference type="EMBL" id="WEGH01000001">
    <property type="protein sequence ID" value="MQY03699.1"/>
    <property type="molecule type" value="Genomic_DNA"/>
</dbReference>
<dbReference type="AlphaFoldDB" id="A0A7K0BRA1"/>
<organism evidence="1 2">
    <name type="scientific">Actinomadura macrotermitis</name>
    <dbReference type="NCBI Taxonomy" id="2585200"/>
    <lineage>
        <taxon>Bacteria</taxon>
        <taxon>Bacillati</taxon>
        <taxon>Actinomycetota</taxon>
        <taxon>Actinomycetes</taxon>
        <taxon>Streptosporangiales</taxon>
        <taxon>Thermomonosporaceae</taxon>
        <taxon>Actinomadura</taxon>
    </lineage>
</organism>
<evidence type="ECO:0000313" key="2">
    <source>
        <dbReference type="Proteomes" id="UP000487268"/>
    </source>
</evidence>
<accession>A0A7K0BRA1</accession>
<dbReference type="Proteomes" id="UP000487268">
    <property type="component" value="Unassembled WGS sequence"/>
</dbReference>
<reference evidence="1 2" key="1">
    <citation type="submission" date="2019-10" db="EMBL/GenBank/DDBJ databases">
        <title>Actinomadura rubteroloni sp. nov. and Actinomadura macrotermitis sp. nov., isolated from the gut of fungus growing-termite Macrotermes natalensis.</title>
        <authorList>
            <person name="Benndorf R."/>
            <person name="Martin K."/>
            <person name="Kuefner M."/>
            <person name="De Beer W."/>
            <person name="Kaster A.-K."/>
            <person name="Vollmers J."/>
            <person name="Poulsen M."/>
            <person name="Beemelmanns C."/>
        </authorList>
    </citation>
    <scope>NUCLEOTIDE SEQUENCE [LARGE SCALE GENOMIC DNA]</scope>
    <source>
        <strain evidence="1 2">RB68</strain>
    </source>
</reference>
<protein>
    <submittedName>
        <fullName evidence="1">Uncharacterized protein</fullName>
    </submittedName>
</protein>